<comment type="caution">
    <text evidence="2">The sequence shown here is derived from an EMBL/GenBank/DDBJ whole genome shotgun (WGS) entry which is preliminary data.</text>
</comment>
<proteinExistence type="predicted"/>
<accession>A0AAE0FM19</accession>
<gene>
    <name evidence="2" type="ORF">CYMTET_29135</name>
</gene>
<feature type="region of interest" description="Disordered" evidence="1">
    <location>
        <begin position="13"/>
        <end position="38"/>
    </location>
</feature>
<keyword evidence="3" id="KW-1185">Reference proteome</keyword>
<dbReference type="EMBL" id="LGRX02016522">
    <property type="protein sequence ID" value="KAK3261990.1"/>
    <property type="molecule type" value="Genomic_DNA"/>
</dbReference>
<dbReference type="AlphaFoldDB" id="A0AAE0FM19"/>
<name>A0AAE0FM19_9CHLO</name>
<reference evidence="2 3" key="1">
    <citation type="journal article" date="2015" name="Genome Biol. Evol.">
        <title>Comparative Genomics of a Bacterivorous Green Alga Reveals Evolutionary Causalities and Consequences of Phago-Mixotrophic Mode of Nutrition.</title>
        <authorList>
            <person name="Burns J.A."/>
            <person name="Paasch A."/>
            <person name="Narechania A."/>
            <person name="Kim E."/>
        </authorList>
    </citation>
    <scope>NUCLEOTIDE SEQUENCE [LARGE SCALE GENOMIC DNA]</scope>
    <source>
        <strain evidence="2 3">PLY_AMNH</strain>
    </source>
</reference>
<organism evidence="2 3">
    <name type="scientific">Cymbomonas tetramitiformis</name>
    <dbReference type="NCBI Taxonomy" id="36881"/>
    <lineage>
        <taxon>Eukaryota</taxon>
        <taxon>Viridiplantae</taxon>
        <taxon>Chlorophyta</taxon>
        <taxon>Pyramimonadophyceae</taxon>
        <taxon>Pyramimonadales</taxon>
        <taxon>Pyramimonadaceae</taxon>
        <taxon>Cymbomonas</taxon>
    </lineage>
</organism>
<evidence type="ECO:0000256" key="1">
    <source>
        <dbReference type="SAM" id="MobiDB-lite"/>
    </source>
</evidence>
<dbReference type="Proteomes" id="UP001190700">
    <property type="component" value="Unassembled WGS sequence"/>
</dbReference>
<evidence type="ECO:0000313" key="3">
    <source>
        <dbReference type="Proteomes" id="UP001190700"/>
    </source>
</evidence>
<evidence type="ECO:0000313" key="2">
    <source>
        <dbReference type="EMBL" id="KAK3261990.1"/>
    </source>
</evidence>
<protein>
    <submittedName>
        <fullName evidence="2">Uncharacterized protein</fullName>
    </submittedName>
</protein>
<sequence>MAILLALRKEVRASSDKVNGKGFTPRAEKPHHSRPGTKYRFAASPPAEREGVGHKYAAAFQHAIDGNDTDRFGALCYLAGGKSVMLEDPSAASFCVGDTVEGHVIDEYLSGVLPAR</sequence>